<keyword evidence="4" id="KW-1133">Transmembrane helix</keyword>
<evidence type="ECO:0000256" key="3">
    <source>
        <dbReference type="SAM" id="MobiDB-lite"/>
    </source>
</evidence>
<feature type="compositionally biased region" description="Polar residues" evidence="3">
    <location>
        <begin position="133"/>
        <end position="152"/>
    </location>
</feature>
<dbReference type="Pfam" id="PF05036">
    <property type="entry name" value="SPOR"/>
    <property type="match status" value="1"/>
</dbReference>
<evidence type="ECO:0000256" key="2">
    <source>
        <dbReference type="SAM" id="Coils"/>
    </source>
</evidence>
<dbReference type="RefSeq" id="WP_005758433.1">
    <property type="nucleotide sequence ID" value="NZ_AJSX01000004.1"/>
</dbReference>
<feature type="compositionally biased region" description="Basic and acidic residues" evidence="3">
    <location>
        <begin position="113"/>
        <end position="132"/>
    </location>
</feature>
<dbReference type="PANTHER" id="PTHR38687">
    <property type="entry name" value="CELL DIVISION PROTEIN DEDD-RELATED"/>
    <property type="match status" value="1"/>
</dbReference>
<feature type="transmembrane region" description="Helical" evidence="4">
    <location>
        <begin position="21"/>
        <end position="42"/>
    </location>
</feature>
<feature type="domain" description="SPOR" evidence="5">
    <location>
        <begin position="219"/>
        <end position="292"/>
    </location>
</feature>
<dbReference type="AlphaFoldDB" id="I3DJD2"/>
<sequence>MAQRDYAARNSRKKKSKGINAGLLTAIAALVVIAFVATLYFIKNSGSSVTPETINPTTNAAKEAPKSQLPSRPEEVWSYIQQLESRTVPTDVVQTEKTLQLSDKQKEELRKLAEREKQAELEKAKRAEEASKNTETQSVDAQTIASKDSQTSTQPAPVTDATTATAAPVKDEATLKAEQQAIAEKRKKEEERKKAEAAQKAEQAKADAAKKAVTTETAKPATGKFGLQCGAFKNKAQAESLQARLAMSGLNARVNSSADWNRVVIGPVGDRADAVNAQKQASAITNCVIIGM</sequence>
<dbReference type="InterPro" id="IPR007730">
    <property type="entry name" value="SPOR-like_dom"/>
</dbReference>
<feature type="region of interest" description="Disordered" evidence="3">
    <location>
        <begin position="49"/>
        <end position="73"/>
    </location>
</feature>
<dbReference type="eggNOG" id="COG3087">
    <property type="taxonomic scope" value="Bacteria"/>
</dbReference>
<dbReference type="InterPro" id="IPR011930">
    <property type="entry name" value="FtsN"/>
</dbReference>
<dbReference type="GO" id="GO:0051301">
    <property type="term" value="P:cell division"/>
    <property type="evidence" value="ECO:0007669"/>
    <property type="project" value="UniProtKB-KW"/>
</dbReference>
<protein>
    <recommendedName>
        <fullName evidence="1">Cell division protein FtsN</fullName>
    </recommendedName>
</protein>
<feature type="compositionally biased region" description="Polar residues" evidence="3">
    <location>
        <begin position="49"/>
        <end position="60"/>
    </location>
</feature>
<keyword evidence="2" id="KW-0175">Coiled coil</keyword>
<keyword evidence="4" id="KW-0812">Transmembrane</keyword>
<name>I3DJD2_9PAST</name>
<keyword evidence="6" id="KW-0132">Cell division</keyword>
<dbReference type="NCBIfam" id="TIGR02223">
    <property type="entry name" value="ftsN"/>
    <property type="match status" value="1"/>
</dbReference>
<dbReference type="InterPro" id="IPR036680">
    <property type="entry name" value="SPOR-like_sf"/>
</dbReference>
<dbReference type="PROSITE" id="PS51724">
    <property type="entry name" value="SPOR"/>
    <property type="match status" value="1"/>
</dbReference>
<feature type="coiled-coil region" evidence="2">
    <location>
        <begin position="178"/>
        <end position="212"/>
    </location>
</feature>
<dbReference type="Proteomes" id="UP000006457">
    <property type="component" value="Unassembled WGS sequence"/>
</dbReference>
<evidence type="ECO:0000256" key="1">
    <source>
        <dbReference type="NCBIfam" id="TIGR02223"/>
    </source>
</evidence>
<dbReference type="SUPFAM" id="SSF110997">
    <property type="entry name" value="Sporulation related repeat"/>
    <property type="match status" value="1"/>
</dbReference>
<accession>I3DJD2</accession>
<gene>
    <name evidence="6" type="primary">ftsN</name>
    <name evidence="6" type="ORF">HMPREF1052_1022</name>
</gene>
<dbReference type="GO" id="GO:0042834">
    <property type="term" value="F:peptidoglycan binding"/>
    <property type="evidence" value="ECO:0007669"/>
    <property type="project" value="InterPro"/>
</dbReference>
<evidence type="ECO:0000313" key="7">
    <source>
        <dbReference type="Proteomes" id="UP000006457"/>
    </source>
</evidence>
<feature type="region of interest" description="Disordered" evidence="3">
    <location>
        <begin position="113"/>
        <end position="176"/>
    </location>
</feature>
<organism evidence="6 7">
    <name type="scientific">Pasteurella bettyae CCUG 2042</name>
    <dbReference type="NCBI Taxonomy" id="1095749"/>
    <lineage>
        <taxon>Bacteria</taxon>
        <taxon>Pseudomonadati</taxon>
        <taxon>Pseudomonadota</taxon>
        <taxon>Gammaproteobacteria</taxon>
        <taxon>Pasteurellales</taxon>
        <taxon>Pasteurellaceae</taxon>
        <taxon>Pasteurella</taxon>
    </lineage>
</organism>
<dbReference type="PATRIC" id="fig|1095749.3.peg.42"/>
<evidence type="ECO:0000313" key="6">
    <source>
        <dbReference type="EMBL" id="EIJ71825.1"/>
    </source>
</evidence>
<keyword evidence="6" id="KW-0131">Cell cycle</keyword>
<dbReference type="InterPro" id="IPR052521">
    <property type="entry name" value="Cell_div_SPOR-domain"/>
</dbReference>
<evidence type="ECO:0000256" key="4">
    <source>
        <dbReference type="SAM" id="Phobius"/>
    </source>
</evidence>
<keyword evidence="4" id="KW-0472">Membrane</keyword>
<comment type="caution">
    <text evidence="6">The sequence shown here is derived from an EMBL/GenBank/DDBJ whole genome shotgun (WGS) entry which is preliminary data.</text>
</comment>
<dbReference type="EMBL" id="AJSX01000004">
    <property type="protein sequence ID" value="EIJ71825.1"/>
    <property type="molecule type" value="Genomic_DNA"/>
</dbReference>
<keyword evidence="7" id="KW-1185">Reference proteome</keyword>
<dbReference type="OrthoDB" id="8558195at2"/>
<feature type="compositionally biased region" description="Low complexity" evidence="3">
    <location>
        <begin position="153"/>
        <end position="168"/>
    </location>
</feature>
<dbReference type="PANTHER" id="PTHR38687:SF2">
    <property type="entry name" value="CELL DIVISION PROTEIN FTSN"/>
    <property type="match status" value="1"/>
</dbReference>
<evidence type="ECO:0000259" key="5">
    <source>
        <dbReference type="PROSITE" id="PS51724"/>
    </source>
</evidence>
<dbReference type="Gene3D" id="3.30.70.1070">
    <property type="entry name" value="Sporulation related repeat"/>
    <property type="match status" value="1"/>
</dbReference>
<proteinExistence type="predicted"/>
<reference evidence="6 7" key="1">
    <citation type="submission" date="2012-03" db="EMBL/GenBank/DDBJ databases">
        <authorList>
            <person name="Harkins D.M."/>
            <person name="Madupu R."/>
            <person name="Durkin A.S."/>
            <person name="Torralba M."/>
            <person name="Methe B."/>
            <person name="Sutton G.G."/>
            <person name="Nelson K.E."/>
        </authorList>
    </citation>
    <scope>NUCLEOTIDE SEQUENCE [LARGE SCALE GENOMIC DNA]</scope>
    <source>
        <strain evidence="6 7">CCUG 2042</strain>
    </source>
</reference>